<dbReference type="GO" id="GO:0097038">
    <property type="term" value="C:perinuclear endoplasmic reticulum"/>
    <property type="evidence" value="ECO:0007669"/>
    <property type="project" value="TreeGrafter"/>
</dbReference>
<dbReference type="InterPro" id="IPR000648">
    <property type="entry name" value="Oxysterol-bd"/>
</dbReference>
<feature type="compositionally biased region" description="Acidic residues" evidence="1">
    <location>
        <begin position="1"/>
        <end position="14"/>
    </location>
</feature>
<evidence type="ECO:0000256" key="1">
    <source>
        <dbReference type="SAM" id="MobiDB-lite"/>
    </source>
</evidence>
<reference evidence="2" key="1">
    <citation type="submission" date="2011-09" db="EMBL/GenBank/DDBJ databases">
        <title>The odds of duplicate gene persistence after polyploidization.</title>
        <authorList>
            <person name="Chain F.J.J."/>
            <person name="Evans B.J."/>
            <person name="Dushoff J."/>
        </authorList>
    </citation>
    <scope>NUCLEOTIDE SEQUENCE</scope>
    <source>
        <tissue evidence="2">Liver</tissue>
    </source>
</reference>
<feature type="non-terminal residue" evidence="2">
    <location>
        <position position="202"/>
    </location>
</feature>
<sequence length="202" mass="22907">MNSEEEFFDAETGLDSDNSSGEFADINQRSSQMTLTNQLAEGDGERGLQGKGVKKHRTTLPAPMFSRNNFSIWSILKKCIGLELKITMPIVFIIGKLWIEQYGTVEILNHTSGDKCVLTFKPCGLFGKELHRVEGYIQDKNKKLCMIYGKWTECENDEADDMPEIQETVQVIPGSKLLWRITSRPSNSVQMYNFTHFAVSLN</sequence>
<name>G5DY49_9PIPI</name>
<organism evidence="2">
    <name type="scientific">Hymenochirus curtipes</name>
    <name type="common">western dwarf clawed frog</name>
    <dbReference type="NCBI Taxonomy" id="8362"/>
    <lineage>
        <taxon>Eukaryota</taxon>
        <taxon>Metazoa</taxon>
        <taxon>Chordata</taxon>
        <taxon>Craniata</taxon>
        <taxon>Vertebrata</taxon>
        <taxon>Euteleostomi</taxon>
        <taxon>Amphibia</taxon>
        <taxon>Batrachia</taxon>
        <taxon>Anura</taxon>
        <taxon>Pipoidea</taxon>
        <taxon>Pipidae</taxon>
        <taxon>Pipinae</taxon>
        <taxon>Hymenochirus</taxon>
    </lineage>
</organism>
<dbReference type="GO" id="GO:0005886">
    <property type="term" value="C:plasma membrane"/>
    <property type="evidence" value="ECO:0007669"/>
    <property type="project" value="TreeGrafter"/>
</dbReference>
<dbReference type="Pfam" id="PF01237">
    <property type="entry name" value="Oxysterol_BP"/>
    <property type="match status" value="1"/>
</dbReference>
<evidence type="ECO:0000313" key="2">
    <source>
        <dbReference type="EMBL" id="AEQ17431.1"/>
    </source>
</evidence>
<dbReference type="Gene3D" id="2.40.160.120">
    <property type="match status" value="1"/>
</dbReference>
<proteinExistence type="evidence at transcript level"/>
<accession>G5DY49</accession>
<dbReference type="SUPFAM" id="SSF144000">
    <property type="entry name" value="Oxysterol-binding protein-like"/>
    <property type="match status" value="1"/>
</dbReference>
<feature type="region of interest" description="Disordered" evidence="1">
    <location>
        <begin position="1"/>
        <end position="23"/>
    </location>
</feature>
<dbReference type="PANTHER" id="PTHR10972:SF153">
    <property type="entry name" value="OXYSTEROL-BINDING PROTEIN-RELATED PROTEIN 2"/>
    <property type="match status" value="1"/>
</dbReference>
<dbReference type="GO" id="GO:0005829">
    <property type="term" value="C:cytosol"/>
    <property type="evidence" value="ECO:0007669"/>
    <property type="project" value="TreeGrafter"/>
</dbReference>
<dbReference type="GO" id="GO:0015485">
    <property type="term" value="F:cholesterol binding"/>
    <property type="evidence" value="ECO:0007669"/>
    <property type="project" value="TreeGrafter"/>
</dbReference>
<feature type="non-terminal residue" evidence="2">
    <location>
        <position position="1"/>
    </location>
</feature>
<dbReference type="InterPro" id="IPR037239">
    <property type="entry name" value="OSBP_sf"/>
</dbReference>
<protein>
    <submittedName>
        <fullName evidence="2">Putative oxysterol binding protein 2</fullName>
    </submittedName>
</protein>
<dbReference type="PANTHER" id="PTHR10972">
    <property type="entry name" value="OXYSTEROL-BINDING PROTEIN-RELATED"/>
    <property type="match status" value="1"/>
</dbReference>
<dbReference type="AlphaFoldDB" id="G5DY49"/>
<dbReference type="EMBL" id="JP286063">
    <property type="protein sequence ID" value="AEQ17431.1"/>
    <property type="molecule type" value="mRNA"/>
</dbReference>